<dbReference type="EMBL" id="LR824536">
    <property type="protein sequence ID" value="CAH1644897.1"/>
    <property type="molecule type" value="Genomic_DNA"/>
</dbReference>
<evidence type="ECO:0000313" key="2">
    <source>
        <dbReference type="Proteomes" id="UP001153321"/>
    </source>
</evidence>
<dbReference type="Proteomes" id="UP001153321">
    <property type="component" value="Chromosome 5"/>
</dbReference>
<organism evidence="1 2">
    <name type="scientific">Spodoptera littoralis</name>
    <name type="common">Egyptian cotton leafworm</name>
    <dbReference type="NCBI Taxonomy" id="7109"/>
    <lineage>
        <taxon>Eukaryota</taxon>
        <taxon>Metazoa</taxon>
        <taxon>Ecdysozoa</taxon>
        <taxon>Arthropoda</taxon>
        <taxon>Hexapoda</taxon>
        <taxon>Insecta</taxon>
        <taxon>Pterygota</taxon>
        <taxon>Neoptera</taxon>
        <taxon>Endopterygota</taxon>
        <taxon>Lepidoptera</taxon>
        <taxon>Glossata</taxon>
        <taxon>Ditrysia</taxon>
        <taxon>Noctuoidea</taxon>
        <taxon>Noctuidae</taxon>
        <taxon>Amphipyrinae</taxon>
        <taxon>Spodoptera</taxon>
    </lineage>
</organism>
<dbReference type="AlphaFoldDB" id="A0A9P0N4U4"/>
<evidence type="ECO:0000313" key="1">
    <source>
        <dbReference type="EMBL" id="CAH1644897.1"/>
    </source>
</evidence>
<gene>
    <name evidence="1" type="ORF">SPLIT_LOCUS10250</name>
</gene>
<accession>A0A9P0N4U4</accession>
<protein>
    <submittedName>
        <fullName evidence="1">Uncharacterized protein</fullName>
    </submittedName>
</protein>
<keyword evidence="2" id="KW-1185">Reference proteome</keyword>
<sequence length="131" mass="15298">MVCCTDSMSFCSLFYCHKMYYNSLNLLIARDFNILLFYTVFTTYLQTRVTRLLLVRIKFKYFLTRIAMVFSGTGISRLTNSISPSLTEFMHVLQLGTYTELRLPFVSLRGCVLCTFRLRLSIPCRSTLRPI</sequence>
<reference evidence="1" key="1">
    <citation type="submission" date="2022-02" db="EMBL/GenBank/DDBJ databases">
        <authorList>
            <person name="King R."/>
        </authorList>
    </citation>
    <scope>NUCLEOTIDE SEQUENCE</scope>
</reference>
<proteinExistence type="predicted"/>
<name>A0A9P0N4U4_SPOLI</name>